<feature type="chain" id="PRO_5038933477" evidence="1">
    <location>
        <begin position="23"/>
        <end position="323"/>
    </location>
</feature>
<evidence type="ECO:0000256" key="1">
    <source>
        <dbReference type="SAM" id="SignalP"/>
    </source>
</evidence>
<evidence type="ECO:0000313" key="3">
    <source>
        <dbReference type="Proteomes" id="UP000823757"/>
    </source>
</evidence>
<dbReference type="Proteomes" id="UP000823757">
    <property type="component" value="Unassembled WGS sequence"/>
</dbReference>
<feature type="signal peptide" evidence="1">
    <location>
        <begin position="1"/>
        <end position="22"/>
    </location>
</feature>
<dbReference type="EMBL" id="JADIMD010000055">
    <property type="protein sequence ID" value="MBO8474453.1"/>
    <property type="molecule type" value="Genomic_DNA"/>
</dbReference>
<dbReference type="Gene3D" id="2.60.120.890">
    <property type="entry name" value="BT2081, beta-jelly-roll domain"/>
    <property type="match status" value="1"/>
</dbReference>
<gene>
    <name evidence="2" type="ORF">IAB91_04070</name>
</gene>
<protein>
    <submittedName>
        <fullName evidence="2">PCMD domain-containing protein</fullName>
    </submittedName>
</protein>
<keyword evidence="1" id="KW-0732">Signal</keyword>
<reference evidence="2" key="2">
    <citation type="journal article" date="2021" name="PeerJ">
        <title>Extensive microbial diversity within the chicken gut microbiome revealed by metagenomics and culture.</title>
        <authorList>
            <person name="Gilroy R."/>
            <person name="Ravi A."/>
            <person name="Getino M."/>
            <person name="Pursley I."/>
            <person name="Horton D.L."/>
            <person name="Alikhan N.F."/>
            <person name="Baker D."/>
            <person name="Gharbi K."/>
            <person name="Hall N."/>
            <person name="Watson M."/>
            <person name="Adriaenssens E.M."/>
            <person name="Foster-Nyarko E."/>
            <person name="Jarju S."/>
            <person name="Secka A."/>
            <person name="Antonio M."/>
            <person name="Oren A."/>
            <person name="Chaudhuri R.R."/>
            <person name="La Ragione R."/>
            <person name="Hildebrand F."/>
            <person name="Pallen M.J."/>
        </authorList>
    </citation>
    <scope>NUCLEOTIDE SEQUENCE</scope>
    <source>
        <strain evidence="2">B1-13419</strain>
    </source>
</reference>
<accession>A0A9D9NIM8</accession>
<dbReference type="InterPro" id="IPR038653">
    <property type="entry name" value="Put_CMD_sf"/>
</dbReference>
<reference evidence="2" key="1">
    <citation type="submission" date="2020-10" db="EMBL/GenBank/DDBJ databases">
        <authorList>
            <person name="Gilroy R."/>
        </authorList>
    </citation>
    <scope>NUCLEOTIDE SEQUENCE</scope>
    <source>
        <strain evidence="2">B1-13419</strain>
    </source>
</reference>
<organism evidence="2 3">
    <name type="scientific">Candidatus Cryptobacteroides faecigallinarum</name>
    <dbReference type="NCBI Taxonomy" id="2840763"/>
    <lineage>
        <taxon>Bacteria</taxon>
        <taxon>Pseudomonadati</taxon>
        <taxon>Bacteroidota</taxon>
        <taxon>Bacteroidia</taxon>
        <taxon>Bacteroidales</taxon>
        <taxon>Candidatus Cryptobacteroides</taxon>
    </lineage>
</organism>
<evidence type="ECO:0000313" key="2">
    <source>
        <dbReference type="EMBL" id="MBO8474453.1"/>
    </source>
</evidence>
<name>A0A9D9NIM8_9BACT</name>
<dbReference type="AlphaFoldDB" id="A0A9D9NIM8"/>
<proteinExistence type="predicted"/>
<sequence length="323" mass="36295">MRRTILFLTAISALLFTDKSWAQQDIVSQINETGTFENWSVRCVEESDIIGGAVKYLYEFFGSSADTTFTREPLDKPSDYHWRTNNVLANVMGIIKVNCTVFPERRGDGWCARLETHVETVKALGINMDVVCQGALLIGDITEPIRNTKDPMSKVLYGIPFSGRPKALVYDYKAEVGHSTIRGTGFSRLKDMGYPDYPEISIILQKRWEDKDGNVHALRVGTGCEILKSDVDDWINGYRLEVKYGDITSDPDFEPYMDLNNDPDRAFHAINSKGENVQVSEDGWADPGEEPNTLVIKFLASSGQAFYGGVGNKLWLDNVHLEM</sequence>
<comment type="caution">
    <text evidence="2">The sequence shown here is derived from an EMBL/GenBank/DDBJ whole genome shotgun (WGS) entry which is preliminary data.</text>
</comment>